<keyword evidence="4 10" id="KW-0812">Transmembrane</keyword>
<evidence type="ECO:0000256" key="8">
    <source>
        <dbReference type="ARBA" id="ARBA00023136"/>
    </source>
</evidence>
<evidence type="ECO:0000256" key="2">
    <source>
        <dbReference type="ARBA" id="ARBA00022448"/>
    </source>
</evidence>
<evidence type="ECO:0000313" key="12">
    <source>
        <dbReference type="EMBL" id="CAB4891554.1"/>
    </source>
</evidence>
<dbReference type="NCBIfam" id="TIGR00739">
    <property type="entry name" value="yajC"/>
    <property type="match status" value="1"/>
</dbReference>
<dbReference type="SMART" id="SM01323">
    <property type="entry name" value="YajC"/>
    <property type="match status" value="1"/>
</dbReference>
<evidence type="ECO:0000256" key="5">
    <source>
        <dbReference type="ARBA" id="ARBA00022927"/>
    </source>
</evidence>
<proteinExistence type="predicted"/>
<dbReference type="PANTHER" id="PTHR33909:SF1">
    <property type="entry name" value="SEC TRANSLOCON ACCESSORY COMPLEX SUBUNIT YAJC"/>
    <property type="match status" value="1"/>
</dbReference>
<dbReference type="Pfam" id="PF02699">
    <property type="entry name" value="YajC"/>
    <property type="match status" value="1"/>
</dbReference>
<keyword evidence="7" id="KW-0811">Translocation</keyword>
<dbReference type="PRINTS" id="PR01853">
    <property type="entry name" value="YAJCTRNLCASE"/>
</dbReference>
<keyword evidence="8 10" id="KW-0472">Membrane</keyword>
<name>A0A6J7FDT1_9ZZZZ</name>
<evidence type="ECO:0000256" key="3">
    <source>
        <dbReference type="ARBA" id="ARBA00022475"/>
    </source>
</evidence>
<keyword evidence="2" id="KW-0813">Transport</keyword>
<feature type="region of interest" description="Disordered" evidence="9">
    <location>
        <begin position="99"/>
        <end position="185"/>
    </location>
</feature>
<evidence type="ECO:0000256" key="4">
    <source>
        <dbReference type="ARBA" id="ARBA00022692"/>
    </source>
</evidence>
<dbReference type="InterPro" id="IPR003849">
    <property type="entry name" value="Preprotein_translocase_YajC"/>
</dbReference>
<evidence type="ECO:0000313" key="11">
    <source>
        <dbReference type="EMBL" id="CAB4726863.1"/>
    </source>
</evidence>
<evidence type="ECO:0000256" key="10">
    <source>
        <dbReference type="SAM" id="Phobius"/>
    </source>
</evidence>
<sequence length="185" mass="19270">MITFLVTILAQEKKGGGSITGLLIILIPMGAILYMTIMPQRKQRQKQAALLSKLEVGDEVITTGGIIGTITFVEDDLYHVEIDTDVVIRIAKSGVARSLAEPAEAEKGKSGSKGASRSRKGLLAGALGGQASGAEDEADTTAEQSDKVSDTKSSASDAAETASNLSTSDNDEADSQASSKQINKK</sequence>
<dbReference type="AlphaFoldDB" id="A0A6J7FDT1"/>
<dbReference type="EMBL" id="CAEZYU010000002">
    <property type="protein sequence ID" value="CAB4726863.1"/>
    <property type="molecule type" value="Genomic_DNA"/>
</dbReference>
<keyword evidence="6 10" id="KW-1133">Transmembrane helix</keyword>
<feature type="compositionally biased region" description="Polar residues" evidence="9">
    <location>
        <begin position="175"/>
        <end position="185"/>
    </location>
</feature>
<dbReference type="EMBL" id="CAFBMG010000013">
    <property type="protein sequence ID" value="CAB4891554.1"/>
    <property type="molecule type" value="Genomic_DNA"/>
</dbReference>
<reference evidence="12" key="1">
    <citation type="submission" date="2020-05" db="EMBL/GenBank/DDBJ databases">
        <authorList>
            <person name="Chiriac C."/>
            <person name="Salcher M."/>
            <person name="Ghai R."/>
            <person name="Kavagutti S V."/>
        </authorList>
    </citation>
    <scope>NUCLEOTIDE SEQUENCE</scope>
</reference>
<keyword evidence="5" id="KW-0653">Protein transport</keyword>
<dbReference type="GO" id="GO:0005886">
    <property type="term" value="C:plasma membrane"/>
    <property type="evidence" value="ECO:0007669"/>
    <property type="project" value="UniProtKB-SubCell"/>
</dbReference>
<evidence type="ECO:0000256" key="1">
    <source>
        <dbReference type="ARBA" id="ARBA00004162"/>
    </source>
</evidence>
<dbReference type="GO" id="GO:0015031">
    <property type="term" value="P:protein transport"/>
    <property type="evidence" value="ECO:0007669"/>
    <property type="project" value="UniProtKB-KW"/>
</dbReference>
<keyword evidence="3" id="KW-1003">Cell membrane</keyword>
<protein>
    <submittedName>
        <fullName evidence="12">Unannotated protein</fullName>
    </submittedName>
</protein>
<accession>A0A6J7FDT1</accession>
<evidence type="ECO:0000256" key="9">
    <source>
        <dbReference type="SAM" id="MobiDB-lite"/>
    </source>
</evidence>
<feature type="compositionally biased region" description="Polar residues" evidence="9">
    <location>
        <begin position="151"/>
        <end position="168"/>
    </location>
</feature>
<comment type="subcellular location">
    <subcellularLocation>
        <location evidence="1">Cell membrane</location>
        <topology evidence="1">Single-pass membrane protein</topology>
    </subcellularLocation>
</comment>
<dbReference type="PANTHER" id="PTHR33909">
    <property type="entry name" value="SEC TRANSLOCON ACCESSORY COMPLEX SUBUNIT YAJC"/>
    <property type="match status" value="1"/>
</dbReference>
<evidence type="ECO:0000256" key="7">
    <source>
        <dbReference type="ARBA" id="ARBA00023010"/>
    </source>
</evidence>
<feature type="transmembrane region" description="Helical" evidence="10">
    <location>
        <begin position="19"/>
        <end position="37"/>
    </location>
</feature>
<organism evidence="12">
    <name type="scientific">freshwater metagenome</name>
    <dbReference type="NCBI Taxonomy" id="449393"/>
    <lineage>
        <taxon>unclassified sequences</taxon>
        <taxon>metagenomes</taxon>
        <taxon>ecological metagenomes</taxon>
    </lineage>
</organism>
<gene>
    <name evidence="11" type="ORF">UFOPK2766_00047</name>
    <name evidence="12" type="ORF">UFOPK3519_00309</name>
</gene>
<evidence type="ECO:0000256" key="6">
    <source>
        <dbReference type="ARBA" id="ARBA00022989"/>
    </source>
</evidence>